<evidence type="ECO:0000313" key="1">
    <source>
        <dbReference type="EMBL" id="KAI4321708.1"/>
    </source>
</evidence>
<gene>
    <name evidence="1" type="ORF">MLD38_035057</name>
</gene>
<organism evidence="1 2">
    <name type="scientific">Melastoma candidum</name>
    <dbReference type="NCBI Taxonomy" id="119954"/>
    <lineage>
        <taxon>Eukaryota</taxon>
        <taxon>Viridiplantae</taxon>
        <taxon>Streptophyta</taxon>
        <taxon>Embryophyta</taxon>
        <taxon>Tracheophyta</taxon>
        <taxon>Spermatophyta</taxon>
        <taxon>Magnoliopsida</taxon>
        <taxon>eudicotyledons</taxon>
        <taxon>Gunneridae</taxon>
        <taxon>Pentapetalae</taxon>
        <taxon>rosids</taxon>
        <taxon>malvids</taxon>
        <taxon>Myrtales</taxon>
        <taxon>Melastomataceae</taxon>
        <taxon>Melastomatoideae</taxon>
        <taxon>Melastomateae</taxon>
        <taxon>Melastoma</taxon>
    </lineage>
</organism>
<sequence length="462" mass="49961">MGSHQNRFPQQHRQESRKRWGGCWGALSCFGSQKGGGKRIVPASRIPEGNGPVPQPNGLPPVALVNQATAIHPSLLAPPSSPASFTHSALPSTVLSPNCQPMSANSPGGPSSTMFVTGPYANETQLVSPPVFSAFTTEPSTAPFTPPPESAHMTTPSSPDVPYAQFLSSTRGIRVADKNAGYSYFPGSPASSVISPISRMSGDGLPSSFQKREYPLQWDHAVSPQSDGYVSSDTNGGPGGSHDTNFFCPATFAKFYLDHNPPFPHTGGRLSVSKDSDTYSTNDNVYQNRQNNRSPKQDPEEMEAYRASFGFSADEIIAANYVDITDVANESFTMQPPGSSGMHFNDSLGNSFYSEVHNVDKSHAEFVRSSSRRVNSGLASNGSRNETCSWLNQKGARPYNGLGYGTPVIHAMTDDERKLFSRTRSLKNGRKYDLGSSKSDAEVEYRRGRSLRENREGFGSHA</sequence>
<dbReference type="Proteomes" id="UP001057402">
    <property type="component" value="Chromosome 10"/>
</dbReference>
<protein>
    <submittedName>
        <fullName evidence="1">Uncharacterized protein</fullName>
    </submittedName>
</protein>
<dbReference type="EMBL" id="CM042889">
    <property type="protein sequence ID" value="KAI4321708.1"/>
    <property type="molecule type" value="Genomic_DNA"/>
</dbReference>
<accession>A0ACB9MCH2</accession>
<evidence type="ECO:0000313" key="2">
    <source>
        <dbReference type="Proteomes" id="UP001057402"/>
    </source>
</evidence>
<proteinExistence type="predicted"/>
<reference evidence="2" key="1">
    <citation type="journal article" date="2023" name="Front. Plant Sci.">
        <title>Chromosomal-level genome assembly of Melastoma candidum provides insights into trichome evolution.</title>
        <authorList>
            <person name="Zhong Y."/>
            <person name="Wu W."/>
            <person name="Sun C."/>
            <person name="Zou P."/>
            <person name="Liu Y."/>
            <person name="Dai S."/>
            <person name="Zhou R."/>
        </authorList>
    </citation>
    <scope>NUCLEOTIDE SEQUENCE [LARGE SCALE GENOMIC DNA]</scope>
</reference>
<keyword evidence="2" id="KW-1185">Reference proteome</keyword>
<comment type="caution">
    <text evidence="1">The sequence shown here is derived from an EMBL/GenBank/DDBJ whole genome shotgun (WGS) entry which is preliminary data.</text>
</comment>
<name>A0ACB9MCH2_9MYRT</name>